<feature type="transmembrane region" description="Helical" evidence="7">
    <location>
        <begin position="117"/>
        <end position="139"/>
    </location>
</feature>
<keyword evidence="2" id="KW-0813">Transport</keyword>
<feature type="transmembrane region" description="Helical" evidence="7">
    <location>
        <begin position="241"/>
        <end position="259"/>
    </location>
</feature>
<organism evidence="9 10">
    <name type="scientific">Naumannella cuiyingiana</name>
    <dbReference type="NCBI Taxonomy" id="1347891"/>
    <lineage>
        <taxon>Bacteria</taxon>
        <taxon>Bacillati</taxon>
        <taxon>Actinomycetota</taxon>
        <taxon>Actinomycetes</taxon>
        <taxon>Propionibacteriales</taxon>
        <taxon>Propionibacteriaceae</taxon>
        <taxon>Naumannella</taxon>
    </lineage>
</organism>
<keyword evidence="4 7" id="KW-0812">Transmembrane</keyword>
<evidence type="ECO:0000256" key="4">
    <source>
        <dbReference type="ARBA" id="ARBA00022692"/>
    </source>
</evidence>
<dbReference type="SUPFAM" id="SSF103473">
    <property type="entry name" value="MFS general substrate transporter"/>
    <property type="match status" value="1"/>
</dbReference>
<keyword evidence="5 7" id="KW-1133">Transmembrane helix</keyword>
<dbReference type="CDD" id="cd17321">
    <property type="entry name" value="MFS_MMR_MDR_like"/>
    <property type="match status" value="1"/>
</dbReference>
<dbReference type="Gene3D" id="1.20.1720.10">
    <property type="entry name" value="Multidrug resistance protein D"/>
    <property type="match status" value="1"/>
</dbReference>
<dbReference type="GO" id="GO:0022857">
    <property type="term" value="F:transmembrane transporter activity"/>
    <property type="evidence" value="ECO:0007669"/>
    <property type="project" value="InterPro"/>
</dbReference>
<dbReference type="AlphaFoldDB" id="A0A7Z0D8Y7"/>
<feature type="transmembrane region" description="Helical" evidence="7">
    <location>
        <begin position="92"/>
        <end position="111"/>
    </location>
</feature>
<reference evidence="9 10" key="1">
    <citation type="submission" date="2020-07" db="EMBL/GenBank/DDBJ databases">
        <title>Sequencing the genomes of 1000 actinobacteria strains.</title>
        <authorList>
            <person name="Klenk H.-P."/>
        </authorList>
    </citation>
    <scope>NUCLEOTIDE SEQUENCE [LARGE SCALE GENOMIC DNA]</scope>
    <source>
        <strain evidence="9 10">DSM 103164</strain>
    </source>
</reference>
<keyword evidence="3" id="KW-1003">Cell membrane</keyword>
<comment type="caution">
    <text evidence="9">The sequence shown here is derived from an EMBL/GenBank/DDBJ whole genome shotgun (WGS) entry which is preliminary data.</text>
</comment>
<dbReference type="Pfam" id="PF07690">
    <property type="entry name" value="MFS_1"/>
    <property type="match status" value="1"/>
</dbReference>
<dbReference type="InterPro" id="IPR036259">
    <property type="entry name" value="MFS_trans_sf"/>
</dbReference>
<feature type="transmembrane region" description="Helical" evidence="7">
    <location>
        <begin position="366"/>
        <end position="388"/>
    </location>
</feature>
<dbReference type="EMBL" id="JACBZS010000001">
    <property type="protein sequence ID" value="NYI71010.1"/>
    <property type="molecule type" value="Genomic_DNA"/>
</dbReference>
<gene>
    <name evidence="9" type="ORF">GGQ54_001570</name>
</gene>
<dbReference type="InterPro" id="IPR011701">
    <property type="entry name" value="MFS"/>
</dbReference>
<feature type="transmembrane region" description="Helical" evidence="7">
    <location>
        <begin position="210"/>
        <end position="229"/>
    </location>
</feature>
<evidence type="ECO:0000313" key="9">
    <source>
        <dbReference type="EMBL" id="NYI71010.1"/>
    </source>
</evidence>
<evidence type="ECO:0000256" key="5">
    <source>
        <dbReference type="ARBA" id="ARBA00022989"/>
    </source>
</evidence>
<feature type="transmembrane region" description="Helical" evidence="7">
    <location>
        <begin position="309"/>
        <end position="327"/>
    </location>
</feature>
<protein>
    <submittedName>
        <fullName evidence="9">EmrB/QacA subfamily drug resistance transporter</fullName>
    </submittedName>
</protein>
<proteinExistence type="predicted"/>
<evidence type="ECO:0000313" key="10">
    <source>
        <dbReference type="Proteomes" id="UP000527616"/>
    </source>
</evidence>
<dbReference type="InterPro" id="IPR020846">
    <property type="entry name" value="MFS_dom"/>
</dbReference>
<feature type="transmembrane region" description="Helical" evidence="7">
    <location>
        <begin position="450"/>
        <end position="470"/>
    </location>
</feature>
<dbReference type="GO" id="GO:0005886">
    <property type="term" value="C:plasma membrane"/>
    <property type="evidence" value="ECO:0007669"/>
    <property type="project" value="UniProtKB-SubCell"/>
</dbReference>
<keyword evidence="6 7" id="KW-0472">Membrane</keyword>
<evidence type="ECO:0000256" key="3">
    <source>
        <dbReference type="ARBA" id="ARBA00022475"/>
    </source>
</evidence>
<feature type="transmembrane region" description="Helical" evidence="7">
    <location>
        <begin position="339"/>
        <end position="360"/>
    </location>
</feature>
<name>A0A7Z0D8Y7_9ACTN</name>
<dbReference type="PANTHER" id="PTHR42718:SF46">
    <property type="entry name" value="BLR6921 PROTEIN"/>
    <property type="match status" value="1"/>
</dbReference>
<dbReference type="PANTHER" id="PTHR42718">
    <property type="entry name" value="MAJOR FACILITATOR SUPERFAMILY MULTIDRUG TRANSPORTER MFSC"/>
    <property type="match status" value="1"/>
</dbReference>
<feature type="transmembrane region" description="Helical" evidence="7">
    <location>
        <begin position="151"/>
        <end position="172"/>
    </location>
</feature>
<dbReference type="PROSITE" id="PS50850">
    <property type="entry name" value="MFS"/>
    <property type="match status" value="1"/>
</dbReference>
<dbReference type="RefSeq" id="WP_179444893.1">
    <property type="nucleotide sequence ID" value="NZ_JACBZS010000001.1"/>
</dbReference>
<feature type="transmembrane region" description="Helical" evidence="7">
    <location>
        <begin position="21"/>
        <end position="48"/>
    </location>
</feature>
<keyword evidence="10" id="KW-1185">Reference proteome</keyword>
<evidence type="ECO:0000259" key="8">
    <source>
        <dbReference type="PROSITE" id="PS50850"/>
    </source>
</evidence>
<feature type="domain" description="Major facilitator superfamily (MFS) profile" evidence="8">
    <location>
        <begin position="26"/>
        <end position="474"/>
    </location>
</feature>
<dbReference type="Gene3D" id="1.20.1250.20">
    <property type="entry name" value="MFS general substrate transporter like domains"/>
    <property type="match status" value="1"/>
</dbReference>
<accession>A0A7Z0D8Y7</accession>
<sequence length="479" mass="49086">MSNTPAPSDTESEAHGTRLGWAGTVTLAVLVGCELVLMLDGTVLNIALPAIREGLGFSPAGLSWVPNAFLLAFGGLLLLGGRAGDILGRRRVFVVGTVVFTAASLLGGLAQSQEWLIVARVAQGLGAALAGPSTLALIITTFQGAAQTRALAIYSSVTAAAMTLGLLLGGLITTTLSWRWTLLINVPIGVLVVLLAPRHVVESPRHPGKFDLMGALTSALAATGIVFGLARAAEHGWTDPFTLVSLAAGVAAVIAFVLVERHAAHPIMPLTLFADRSRAGGYLGILLVPMVTLSMQFLVVQFLQEVIGFNPLFAGLAFLPMAAGMLITAQNAARPLRRFGPRTTAAIGIALLLASTLWLTQLSATTTFWAGVFGPLLLAGAGLGLVVVPFNVTIMSTVDPEISGAASGLLQATMMIGASLGVAILTAVYAGTVGTGEPASAELIASGMSAAFWTSSAIAAVALLATLTLIPPHREKAPA</sequence>
<feature type="transmembrane region" description="Helical" evidence="7">
    <location>
        <begin position="280"/>
        <end position="303"/>
    </location>
</feature>
<feature type="transmembrane region" description="Helical" evidence="7">
    <location>
        <begin position="409"/>
        <end position="430"/>
    </location>
</feature>
<feature type="transmembrane region" description="Helical" evidence="7">
    <location>
        <begin position="60"/>
        <end position="80"/>
    </location>
</feature>
<evidence type="ECO:0000256" key="1">
    <source>
        <dbReference type="ARBA" id="ARBA00004651"/>
    </source>
</evidence>
<dbReference type="Proteomes" id="UP000527616">
    <property type="component" value="Unassembled WGS sequence"/>
</dbReference>
<comment type="subcellular location">
    <subcellularLocation>
        <location evidence="1">Cell membrane</location>
        <topology evidence="1">Multi-pass membrane protein</topology>
    </subcellularLocation>
</comment>
<evidence type="ECO:0000256" key="6">
    <source>
        <dbReference type="ARBA" id="ARBA00023136"/>
    </source>
</evidence>
<evidence type="ECO:0000256" key="2">
    <source>
        <dbReference type="ARBA" id="ARBA00022448"/>
    </source>
</evidence>
<feature type="transmembrane region" description="Helical" evidence="7">
    <location>
        <begin position="178"/>
        <end position="198"/>
    </location>
</feature>
<evidence type="ECO:0000256" key="7">
    <source>
        <dbReference type="SAM" id="Phobius"/>
    </source>
</evidence>